<proteinExistence type="predicted"/>
<evidence type="ECO:0000256" key="1">
    <source>
        <dbReference type="SAM" id="MobiDB-lite"/>
    </source>
</evidence>
<dbReference type="Proteomes" id="UP001324115">
    <property type="component" value="Unassembled WGS sequence"/>
</dbReference>
<dbReference type="PANTHER" id="PTHR36040">
    <property type="entry name" value="OS04G0188500 PROTEIN"/>
    <property type="match status" value="1"/>
</dbReference>
<feature type="region of interest" description="Disordered" evidence="1">
    <location>
        <begin position="50"/>
        <end position="69"/>
    </location>
</feature>
<reference evidence="3 4" key="1">
    <citation type="journal article" date="2023" name="G3 (Bethesda)">
        <title>A haplotype-resolved chromosome-scale genome for Quercus rubra L. provides insights into the genetics of adaptive traits for red oak species.</title>
        <authorList>
            <person name="Kapoor B."/>
            <person name="Jenkins J."/>
            <person name="Schmutz J."/>
            <person name="Zhebentyayeva T."/>
            <person name="Kuelheim C."/>
            <person name="Coggeshall M."/>
            <person name="Heim C."/>
            <person name="Lasky J.R."/>
            <person name="Leites L."/>
            <person name="Islam-Faridi N."/>
            <person name="Romero-Severson J."/>
            <person name="DeLeo V.L."/>
            <person name="Lucas S.M."/>
            <person name="Lazic D."/>
            <person name="Gailing O."/>
            <person name="Carlson J."/>
            <person name="Staton M."/>
        </authorList>
    </citation>
    <scope>NUCLEOTIDE SEQUENCE [LARGE SCALE GENOMIC DNA]</scope>
    <source>
        <strain evidence="3">Pseudo-F2</strain>
    </source>
</reference>
<name>A0AAN7DY62_QUERU</name>
<gene>
    <name evidence="3" type="ORF">RGQ29_007415</name>
</gene>
<feature type="chain" id="PRO_5042878549" evidence="2">
    <location>
        <begin position="19"/>
        <end position="69"/>
    </location>
</feature>
<accession>A0AAN7DY62</accession>
<dbReference type="PANTHER" id="PTHR36040:SF5">
    <property type="entry name" value="TRANSMEMBRANE PROTEIN"/>
    <property type="match status" value="1"/>
</dbReference>
<keyword evidence="4" id="KW-1185">Reference proteome</keyword>
<keyword evidence="2" id="KW-0732">Signal</keyword>
<sequence>MKFVALALVLLMVSTCMATTQRTLMAEVQQQQPEKGQNGEVEGQVNDMNHHTIPRQDFGGYGGGGAVKP</sequence>
<feature type="signal peptide" evidence="2">
    <location>
        <begin position="1"/>
        <end position="18"/>
    </location>
</feature>
<evidence type="ECO:0000313" key="4">
    <source>
        <dbReference type="Proteomes" id="UP001324115"/>
    </source>
</evidence>
<evidence type="ECO:0000256" key="2">
    <source>
        <dbReference type="SAM" id="SignalP"/>
    </source>
</evidence>
<dbReference type="EMBL" id="JAXUIC010000012">
    <property type="protein sequence ID" value="KAK4557642.1"/>
    <property type="molecule type" value="Genomic_DNA"/>
</dbReference>
<comment type="caution">
    <text evidence="3">The sequence shown here is derived from an EMBL/GenBank/DDBJ whole genome shotgun (WGS) entry which is preliminary data.</text>
</comment>
<organism evidence="3 4">
    <name type="scientific">Quercus rubra</name>
    <name type="common">Northern red oak</name>
    <name type="synonym">Quercus borealis</name>
    <dbReference type="NCBI Taxonomy" id="3512"/>
    <lineage>
        <taxon>Eukaryota</taxon>
        <taxon>Viridiplantae</taxon>
        <taxon>Streptophyta</taxon>
        <taxon>Embryophyta</taxon>
        <taxon>Tracheophyta</taxon>
        <taxon>Spermatophyta</taxon>
        <taxon>Magnoliopsida</taxon>
        <taxon>eudicotyledons</taxon>
        <taxon>Gunneridae</taxon>
        <taxon>Pentapetalae</taxon>
        <taxon>rosids</taxon>
        <taxon>fabids</taxon>
        <taxon>Fagales</taxon>
        <taxon>Fagaceae</taxon>
        <taxon>Quercus</taxon>
    </lineage>
</organism>
<feature type="compositionally biased region" description="Gly residues" evidence="1">
    <location>
        <begin position="59"/>
        <end position="69"/>
    </location>
</feature>
<dbReference type="AlphaFoldDB" id="A0AAN7DY62"/>
<protein>
    <submittedName>
        <fullName evidence="3">Uncharacterized protein</fullName>
    </submittedName>
</protein>
<evidence type="ECO:0000313" key="3">
    <source>
        <dbReference type="EMBL" id="KAK4557642.1"/>
    </source>
</evidence>